<proteinExistence type="predicted"/>
<reference evidence="5 6" key="1">
    <citation type="submission" date="2017-07" db="EMBL/GenBank/DDBJ databases">
        <authorList>
            <person name="Talla V."/>
            <person name="Backstrom N."/>
        </authorList>
    </citation>
    <scope>NUCLEOTIDE SEQUENCE [LARGE SCALE GENOMIC DNA]</scope>
</reference>
<keyword evidence="3" id="KW-0175">Coiled coil</keyword>
<dbReference type="SUPFAM" id="SSF49562">
    <property type="entry name" value="C2 domain (Calcium/lipid-binding domain, CaLB)"/>
    <property type="match status" value="1"/>
</dbReference>
<evidence type="ECO:0000256" key="1">
    <source>
        <dbReference type="ARBA" id="ARBA00022723"/>
    </source>
</evidence>
<dbReference type="Proteomes" id="UP000324832">
    <property type="component" value="Unassembled WGS sequence"/>
</dbReference>
<dbReference type="PANTHER" id="PTHR45911">
    <property type="entry name" value="C2 DOMAIN-CONTAINING PROTEIN"/>
    <property type="match status" value="1"/>
</dbReference>
<organism evidence="5 6">
    <name type="scientific">Leptidea sinapis</name>
    <dbReference type="NCBI Taxonomy" id="189913"/>
    <lineage>
        <taxon>Eukaryota</taxon>
        <taxon>Metazoa</taxon>
        <taxon>Ecdysozoa</taxon>
        <taxon>Arthropoda</taxon>
        <taxon>Hexapoda</taxon>
        <taxon>Insecta</taxon>
        <taxon>Pterygota</taxon>
        <taxon>Neoptera</taxon>
        <taxon>Endopterygota</taxon>
        <taxon>Lepidoptera</taxon>
        <taxon>Glossata</taxon>
        <taxon>Ditrysia</taxon>
        <taxon>Papilionoidea</taxon>
        <taxon>Pieridae</taxon>
        <taxon>Dismorphiinae</taxon>
        <taxon>Leptidea</taxon>
    </lineage>
</organism>
<dbReference type="PANTHER" id="PTHR45911:SF4">
    <property type="entry name" value="MULTIPLE C2 AND TRANSMEMBRANE DOMAIN-CONTAINING PROTEIN"/>
    <property type="match status" value="1"/>
</dbReference>
<keyword evidence="4" id="KW-0812">Transmembrane</keyword>
<keyword evidence="6" id="KW-1185">Reference proteome</keyword>
<keyword evidence="2" id="KW-0106">Calcium</keyword>
<feature type="coiled-coil region" evidence="3">
    <location>
        <begin position="181"/>
        <end position="208"/>
    </location>
</feature>
<evidence type="ECO:0000256" key="4">
    <source>
        <dbReference type="SAM" id="Phobius"/>
    </source>
</evidence>
<evidence type="ECO:0000313" key="5">
    <source>
        <dbReference type="EMBL" id="VVC94938.1"/>
    </source>
</evidence>
<dbReference type="Gene3D" id="2.60.40.150">
    <property type="entry name" value="C2 domain"/>
    <property type="match status" value="1"/>
</dbReference>
<dbReference type="GO" id="GO:0005509">
    <property type="term" value="F:calcium ion binding"/>
    <property type="evidence" value="ECO:0007669"/>
    <property type="project" value="TreeGrafter"/>
</dbReference>
<name>A0A5E4Q9G0_9NEOP</name>
<gene>
    <name evidence="5" type="ORF">LSINAPIS_LOCUS6770</name>
</gene>
<dbReference type="GO" id="GO:0046928">
    <property type="term" value="P:regulation of neurotransmitter secretion"/>
    <property type="evidence" value="ECO:0007669"/>
    <property type="project" value="TreeGrafter"/>
</dbReference>
<protein>
    <submittedName>
        <fullName evidence="5">Uncharacterized protein</fullName>
    </submittedName>
</protein>
<accession>A0A5E4Q9G0</accession>
<dbReference type="EMBL" id="FZQP02002170">
    <property type="protein sequence ID" value="VVC94938.1"/>
    <property type="molecule type" value="Genomic_DNA"/>
</dbReference>
<evidence type="ECO:0000313" key="6">
    <source>
        <dbReference type="Proteomes" id="UP000324832"/>
    </source>
</evidence>
<sequence length="323" mass="38693">MKIFMFPISDITSILEITVFDEKKSEIVGKVSIPLLKIDSDKRWYALKDSTQRERAKGNNPRILLELKLSWNFVKASIRLINTKELNYLKTEEKLDRHILSRNIARGKIVIMWVISFFRIIKDCFEWESKKWNIISLFLWILFCNVFEMWMLPLFFLVPFIWYRPKKYHILVDWKKKFTAVQSSENEKEKEEKSLRQKLQEYQEMIQSVQNFIGKVASLGESIKNLYNFSMPFVSFVAIFFISVIAFVMCLIPLKYILIIWGIHKYTRKILNPNRQPVSEILMLLSRVPDDNILEQYDLKYKNYFMIKQLMKCKINNSYSIVD</sequence>
<dbReference type="AlphaFoldDB" id="A0A5E4Q9G0"/>
<keyword evidence="4" id="KW-1133">Transmembrane helix</keyword>
<feature type="transmembrane region" description="Helical" evidence="4">
    <location>
        <begin position="137"/>
        <end position="162"/>
    </location>
</feature>
<keyword evidence="1" id="KW-0479">Metal-binding</keyword>
<evidence type="ECO:0000256" key="2">
    <source>
        <dbReference type="ARBA" id="ARBA00022837"/>
    </source>
</evidence>
<feature type="transmembrane region" description="Helical" evidence="4">
    <location>
        <begin position="233"/>
        <end position="261"/>
    </location>
</feature>
<evidence type="ECO:0000256" key="3">
    <source>
        <dbReference type="SAM" id="Coils"/>
    </source>
</evidence>
<dbReference type="GO" id="GO:0030672">
    <property type="term" value="C:synaptic vesicle membrane"/>
    <property type="evidence" value="ECO:0007669"/>
    <property type="project" value="TreeGrafter"/>
</dbReference>
<keyword evidence="4" id="KW-0472">Membrane</keyword>
<dbReference type="InterPro" id="IPR035892">
    <property type="entry name" value="C2_domain_sf"/>
</dbReference>